<dbReference type="NCBIfam" id="TIGR03915">
    <property type="entry name" value="SAM_7_link_chp"/>
    <property type="match status" value="1"/>
</dbReference>
<accession>A0A1T5DI50</accession>
<gene>
    <name evidence="2" type="ORF">SAMN05660349_02452</name>
</gene>
<dbReference type="Pfam" id="PF13566">
    <property type="entry name" value="DUF4130"/>
    <property type="match status" value="1"/>
</dbReference>
<dbReference type="AlphaFoldDB" id="A0A1T5DI50"/>
<evidence type="ECO:0000313" key="3">
    <source>
        <dbReference type="Proteomes" id="UP000190852"/>
    </source>
</evidence>
<dbReference type="RefSeq" id="WP_079683903.1">
    <property type="nucleotide sequence ID" value="NZ_FUYQ01000019.1"/>
</dbReference>
<evidence type="ECO:0000259" key="1">
    <source>
        <dbReference type="Pfam" id="PF13566"/>
    </source>
</evidence>
<dbReference type="Proteomes" id="UP000190852">
    <property type="component" value="Unassembled WGS sequence"/>
</dbReference>
<feature type="domain" description="DUF4130" evidence="1">
    <location>
        <begin position="83"/>
        <end position="252"/>
    </location>
</feature>
<dbReference type="InterPro" id="IPR023875">
    <property type="entry name" value="DNA_repair_put"/>
</dbReference>
<organism evidence="2 3">
    <name type="scientific">Parabacteroides chartae</name>
    <dbReference type="NCBI Taxonomy" id="1037355"/>
    <lineage>
        <taxon>Bacteria</taxon>
        <taxon>Pseudomonadati</taxon>
        <taxon>Bacteroidota</taxon>
        <taxon>Bacteroidia</taxon>
        <taxon>Bacteroidales</taxon>
        <taxon>Tannerellaceae</taxon>
        <taxon>Parabacteroides</taxon>
    </lineage>
</organism>
<name>A0A1T5DI50_9BACT</name>
<reference evidence="3" key="1">
    <citation type="submission" date="2017-02" db="EMBL/GenBank/DDBJ databases">
        <authorList>
            <person name="Varghese N."/>
            <person name="Submissions S."/>
        </authorList>
    </citation>
    <scope>NUCLEOTIDE SEQUENCE [LARGE SCALE GENOMIC DNA]</scope>
    <source>
        <strain evidence="3">DSM 24967</strain>
    </source>
</reference>
<dbReference type="EMBL" id="FUYQ01000019">
    <property type="protein sequence ID" value="SKB71405.1"/>
    <property type="molecule type" value="Genomic_DNA"/>
</dbReference>
<keyword evidence="3" id="KW-1185">Reference proteome</keyword>
<proteinExistence type="predicted"/>
<protein>
    <submittedName>
        <fullName evidence="2">Probable DNA metabolism protein</fullName>
    </submittedName>
</protein>
<evidence type="ECO:0000313" key="2">
    <source>
        <dbReference type="EMBL" id="SKB71405.1"/>
    </source>
</evidence>
<sequence>MVVYVYDKTFDGLLTAVFDAFARKSFPDLLLAEGEALPLFCDEVVTICTDDTKVERVWKGLQKKLSATALHCLTVCWLSELPDVDLLLFRYIKKAFNSQSSIELNFGDPDVLEVSKVWRKVSHEKHRMIEFIRFQKAEDGTFFGAMEPLYNVLPLVVGHFKDRFADQKWLIYDLKRTYGCYYDLQEVREVRFDSKEEHLLSGILNDKLMAEDEKLFQNLWKAYFKAIAIKERINPKLHKQHMPVRFWKYLTEKQG</sequence>
<dbReference type="InterPro" id="IPR025404">
    <property type="entry name" value="DUF4130"/>
</dbReference>